<keyword evidence="1" id="KW-0472">Membrane</keyword>
<keyword evidence="1" id="KW-0812">Transmembrane</keyword>
<keyword evidence="3" id="KW-1185">Reference proteome</keyword>
<reference evidence="2" key="2">
    <citation type="submission" date="2023-06" db="EMBL/GenBank/DDBJ databases">
        <authorList>
            <person name="Ma L."/>
            <person name="Liu K.-W."/>
            <person name="Li Z."/>
            <person name="Hsiao Y.-Y."/>
            <person name="Qi Y."/>
            <person name="Fu T."/>
            <person name="Tang G."/>
            <person name="Zhang D."/>
            <person name="Sun W.-H."/>
            <person name="Liu D.-K."/>
            <person name="Li Y."/>
            <person name="Chen G.-Z."/>
            <person name="Liu X.-D."/>
            <person name="Liao X.-Y."/>
            <person name="Jiang Y.-T."/>
            <person name="Yu X."/>
            <person name="Hao Y."/>
            <person name="Huang J."/>
            <person name="Zhao X.-W."/>
            <person name="Ke S."/>
            <person name="Chen Y.-Y."/>
            <person name="Wu W.-L."/>
            <person name="Hsu J.-L."/>
            <person name="Lin Y.-F."/>
            <person name="Huang M.-D."/>
            <person name="Li C.-Y."/>
            <person name="Huang L."/>
            <person name="Wang Z.-W."/>
            <person name="Zhao X."/>
            <person name="Zhong W.-Y."/>
            <person name="Peng D.-H."/>
            <person name="Ahmad S."/>
            <person name="Lan S."/>
            <person name="Zhang J.-S."/>
            <person name="Tsai W.-C."/>
            <person name="Van De Peer Y."/>
            <person name="Liu Z.-J."/>
        </authorList>
    </citation>
    <scope>NUCLEOTIDE SEQUENCE</scope>
    <source>
        <strain evidence="2">CP</strain>
        <tissue evidence="2">Leaves</tissue>
    </source>
</reference>
<reference evidence="2" key="1">
    <citation type="journal article" date="2023" name="Nat. Commun.">
        <title>Diploid and tetraploid genomes of Acorus and the evolution of monocots.</title>
        <authorList>
            <person name="Ma L."/>
            <person name="Liu K.W."/>
            <person name="Li Z."/>
            <person name="Hsiao Y.Y."/>
            <person name="Qi Y."/>
            <person name="Fu T."/>
            <person name="Tang G.D."/>
            <person name="Zhang D."/>
            <person name="Sun W.H."/>
            <person name="Liu D.K."/>
            <person name="Li Y."/>
            <person name="Chen G.Z."/>
            <person name="Liu X.D."/>
            <person name="Liao X.Y."/>
            <person name="Jiang Y.T."/>
            <person name="Yu X."/>
            <person name="Hao Y."/>
            <person name="Huang J."/>
            <person name="Zhao X.W."/>
            <person name="Ke S."/>
            <person name="Chen Y.Y."/>
            <person name="Wu W.L."/>
            <person name="Hsu J.L."/>
            <person name="Lin Y.F."/>
            <person name="Huang M.D."/>
            <person name="Li C.Y."/>
            <person name="Huang L."/>
            <person name="Wang Z.W."/>
            <person name="Zhao X."/>
            <person name="Zhong W.Y."/>
            <person name="Peng D.H."/>
            <person name="Ahmad S."/>
            <person name="Lan S."/>
            <person name="Zhang J.S."/>
            <person name="Tsai W.C."/>
            <person name="Van de Peer Y."/>
            <person name="Liu Z.J."/>
        </authorList>
    </citation>
    <scope>NUCLEOTIDE SEQUENCE</scope>
    <source>
        <strain evidence="2">CP</strain>
    </source>
</reference>
<feature type="transmembrane region" description="Helical" evidence="1">
    <location>
        <begin position="69"/>
        <end position="93"/>
    </location>
</feature>
<proteinExistence type="predicted"/>
<protein>
    <submittedName>
        <fullName evidence="2">Glutamate receptor 2.8</fullName>
    </submittedName>
</protein>
<dbReference type="InterPro" id="IPR015683">
    <property type="entry name" value="Ionotropic_Glu_rcpt"/>
</dbReference>
<comment type="caution">
    <text evidence="2">The sequence shown here is derived from an EMBL/GenBank/DDBJ whole genome shotgun (WGS) entry which is preliminary data.</text>
</comment>
<dbReference type="Gene3D" id="3.40.190.10">
    <property type="entry name" value="Periplasmic binding protein-like II"/>
    <property type="match status" value="1"/>
</dbReference>
<accession>A0AAV9EWB9</accession>
<evidence type="ECO:0000256" key="1">
    <source>
        <dbReference type="SAM" id="Phobius"/>
    </source>
</evidence>
<dbReference type="Proteomes" id="UP001180020">
    <property type="component" value="Unassembled WGS sequence"/>
</dbReference>
<dbReference type="PANTHER" id="PTHR18966">
    <property type="entry name" value="IONOTROPIC GLUTAMATE RECEPTOR"/>
    <property type="match status" value="1"/>
</dbReference>
<gene>
    <name evidence="2" type="primary">GLR2.8</name>
    <name evidence="2" type="ORF">QJS10_CPA05g02318</name>
</gene>
<evidence type="ECO:0000313" key="2">
    <source>
        <dbReference type="EMBL" id="KAK1316433.1"/>
    </source>
</evidence>
<keyword evidence="1" id="KW-1133">Transmembrane helix</keyword>
<evidence type="ECO:0000313" key="3">
    <source>
        <dbReference type="Proteomes" id="UP001180020"/>
    </source>
</evidence>
<dbReference type="AlphaFoldDB" id="A0AAV9EWB9"/>
<name>A0AAV9EWB9_ACOCL</name>
<organism evidence="2 3">
    <name type="scientific">Acorus calamus</name>
    <name type="common">Sweet flag</name>
    <dbReference type="NCBI Taxonomy" id="4465"/>
    <lineage>
        <taxon>Eukaryota</taxon>
        <taxon>Viridiplantae</taxon>
        <taxon>Streptophyta</taxon>
        <taxon>Embryophyta</taxon>
        <taxon>Tracheophyta</taxon>
        <taxon>Spermatophyta</taxon>
        <taxon>Magnoliopsida</taxon>
        <taxon>Liliopsida</taxon>
        <taxon>Acoraceae</taxon>
        <taxon>Acorus</taxon>
    </lineage>
</organism>
<keyword evidence="2" id="KW-0675">Receptor</keyword>
<sequence>MIGPTYRTDGFGFVFPKGSPLVADVSRAILDVKEGYRMGEIEKKWLGDQNSCLNHGSISRSNSLSFASFWGLFLITGVTSTSALIIYIILFLYDSRYELDASAWEGSILRKLVSLAKHFNQRDDFKRHRSASTATVMPTTSCAETVQNSPDARVSESHSFDHLYERFNQQARSPREI</sequence>
<dbReference type="SUPFAM" id="SSF53850">
    <property type="entry name" value="Periplasmic binding protein-like II"/>
    <property type="match status" value="1"/>
</dbReference>
<dbReference type="EMBL" id="JAUJYO010000005">
    <property type="protein sequence ID" value="KAK1316433.1"/>
    <property type="molecule type" value="Genomic_DNA"/>
</dbReference>